<dbReference type="Proteomes" id="UP000887569">
    <property type="component" value="Unplaced"/>
</dbReference>
<dbReference type="Gene3D" id="3.40.50.410">
    <property type="entry name" value="von Willebrand factor, type A domain"/>
    <property type="match status" value="2"/>
</dbReference>
<evidence type="ECO:0000259" key="3">
    <source>
        <dbReference type="PROSITE" id="PS50234"/>
    </source>
</evidence>
<dbReference type="AlphaFoldDB" id="A0A915BW41"/>
<accession>A0A915BW41</accession>
<feature type="domain" description="VWFA" evidence="3">
    <location>
        <begin position="533"/>
        <end position="723"/>
    </location>
</feature>
<evidence type="ECO:0000256" key="1">
    <source>
        <dbReference type="SAM" id="MobiDB-lite"/>
    </source>
</evidence>
<keyword evidence="2" id="KW-1133">Transmembrane helix</keyword>
<name>A0A915BW41_PARUN</name>
<dbReference type="Pfam" id="PF00092">
    <property type="entry name" value="VWA"/>
    <property type="match status" value="1"/>
</dbReference>
<reference evidence="5" key="1">
    <citation type="submission" date="2022-11" db="UniProtKB">
        <authorList>
            <consortium name="WormBaseParasite"/>
        </authorList>
    </citation>
    <scope>IDENTIFICATION</scope>
</reference>
<sequence>KRLPEKVRPIVVVMASMTTCAIGILGTLIVALLIVCVGLLSAILHNQKHPSETTQSQPQPQLAKNLVVLVDASTGVDNTLLGREADFLNQQLRESLLAQSSGYTMRLAAAAFASQVSSQLNYVDLNDASAVKALADAIRNGKRDEPLDLGKALSSLQSTLRAGRLGQQTLIVFASGQGENYENAVTEANSLKGDGTHIVAISLNSNGADLSQFASSGSSLDGQAIKSASVEGMQNLANGVGDIVAAQPPVVLTTTTSPVQPQSTRTTTTTTSQPPTTITTQPTTATTATTEVDRKILVLVDASSGITQEQMIKQTAFVSTELMSSFLYPSEHGYKTGVLLVPYAFDTSPDNSEYILPDNLLSIDKQATSTKLARITTFVTPLDRLQIGQAFAEVERYDAKLTPTHIVVLASGQGGDYETAVTIAKRFTNANIKVISVATVGSASDLSGITSDGVCALDGRDILEGKDLVSMADNIAKCIYPQSALPTKQKAKVITQKVVPQKPKAKLAYVPPTSSVKEIEVPVTEAEQPTSIDVVILVDTSENATSDESIKNQTTFIKSYLLESLRSTFNGEQLRVVVIPYAFFLGAVAEEFVVINTPDNSLLDVQLRRARVAPITSFMPPLNEYQLAPTLQLLAESYFVESTRTKILLLADDQNPTEQVENAEEYVKNLTSTNKAIVVVSLTGNQKEYEAVFGEKNVFSGSAIKSQTETDWEKLAQNVTEAFKSYTPPSFTTTTSPSILARTQLSGS</sequence>
<evidence type="ECO:0000313" key="4">
    <source>
        <dbReference type="Proteomes" id="UP000887569"/>
    </source>
</evidence>
<evidence type="ECO:0000256" key="2">
    <source>
        <dbReference type="SAM" id="Phobius"/>
    </source>
</evidence>
<proteinExistence type="predicted"/>
<feature type="domain" description="VWFA" evidence="3">
    <location>
        <begin position="65"/>
        <end position="240"/>
    </location>
</feature>
<organism evidence="4 5">
    <name type="scientific">Parascaris univalens</name>
    <name type="common">Nematode worm</name>
    <dbReference type="NCBI Taxonomy" id="6257"/>
    <lineage>
        <taxon>Eukaryota</taxon>
        <taxon>Metazoa</taxon>
        <taxon>Ecdysozoa</taxon>
        <taxon>Nematoda</taxon>
        <taxon>Chromadorea</taxon>
        <taxon>Rhabditida</taxon>
        <taxon>Spirurina</taxon>
        <taxon>Ascaridomorpha</taxon>
        <taxon>Ascaridoidea</taxon>
        <taxon>Ascarididae</taxon>
        <taxon>Parascaris</taxon>
    </lineage>
</organism>
<keyword evidence="2" id="KW-0812">Transmembrane</keyword>
<protein>
    <submittedName>
        <fullName evidence="5">VWFA domain-containing protein</fullName>
    </submittedName>
</protein>
<dbReference type="SUPFAM" id="SSF53300">
    <property type="entry name" value="vWA-like"/>
    <property type="match status" value="3"/>
</dbReference>
<keyword evidence="2" id="KW-0472">Membrane</keyword>
<evidence type="ECO:0000313" key="5">
    <source>
        <dbReference type="WBParaSite" id="PgR063X_g061_t01"/>
    </source>
</evidence>
<dbReference type="InterPro" id="IPR036465">
    <property type="entry name" value="vWFA_dom_sf"/>
</dbReference>
<keyword evidence="4" id="KW-1185">Reference proteome</keyword>
<dbReference type="PROSITE" id="PS50234">
    <property type="entry name" value="VWFA"/>
    <property type="match status" value="2"/>
</dbReference>
<dbReference type="WBParaSite" id="PgR063X_g061_t01">
    <property type="protein sequence ID" value="PgR063X_g061_t01"/>
    <property type="gene ID" value="PgR063X_g061"/>
</dbReference>
<feature type="transmembrane region" description="Helical" evidence="2">
    <location>
        <begin position="12"/>
        <end position="44"/>
    </location>
</feature>
<feature type="region of interest" description="Disordered" evidence="1">
    <location>
        <begin position="254"/>
        <end position="286"/>
    </location>
</feature>
<dbReference type="InterPro" id="IPR002035">
    <property type="entry name" value="VWF_A"/>
</dbReference>